<keyword evidence="7" id="KW-1185">Reference proteome</keyword>
<dbReference type="Proteomes" id="UP000237889">
    <property type="component" value="Chromosome"/>
</dbReference>
<dbReference type="Pfam" id="PF01510">
    <property type="entry name" value="Amidase_2"/>
    <property type="match status" value="1"/>
</dbReference>
<evidence type="ECO:0000256" key="2">
    <source>
        <dbReference type="ARBA" id="ARBA00011901"/>
    </source>
</evidence>
<accession>A0A2S0NB80</accession>
<dbReference type="GO" id="GO:0008745">
    <property type="term" value="F:N-acetylmuramoyl-L-alanine amidase activity"/>
    <property type="evidence" value="ECO:0007669"/>
    <property type="project" value="UniProtKB-EC"/>
</dbReference>
<keyword evidence="3" id="KW-0378">Hydrolase</keyword>
<dbReference type="PANTHER" id="PTHR30417:SF1">
    <property type="entry name" value="N-ACETYLMURAMOYL-L-ALANINE AMIDASE AMID"/>
    <property type="match status" value="1"/>
</dbReference>
<dbReference type="Gene3D" id="3.40.80.10">
    <property type="entry name" value="Peptidoglycan recognition protein-like"/>
    <property type="match status" value="1"/>
</dbReference>
<dbReference type="InterPro" id="IPR036505">
    <property type="entry name" value="Amidase/PGRP_sf"/>
</dbReference>
<feature type="domain" description="N-acetylmuramoyl-L-alanine amidase" evidence="5">
    <location>
        <begin position="31"/>
        <end position="197"/>
    </location>
</feature>
<gene>
    <name evidence="6" type="ORF">C6569_10260</name>
</gene>
<protein>
    <recommendedName>
        <fullName evidence="2">N-acetylmuramoyl-L-alanine amidase</fullName>
        <ecNumber evidence="2">3.5.1.28</ecNumber>
    </recommendedName>
</protein>
<dbReference type="AlphaFoldDB" id="A0A2S0NB80"/>
<dbReference type="EMBL" id="CP027668">
    <property type="protein sequence ID" value="AVO45412.1"/>
    <property type="molecule type" value="Genomic_DNA"/>
</dbReference>
<dbReference type="KEGG" id="phr:C6569_10260"/>
<dbReference type="GO" id="GO:0009253">
    <property type="term" value="P:peptidoglycan catabolic process"/>
    <property type="evidence" value="ECO:0007669"/>
    <property type="project" value="InterPro"/>
</dbReference>
<evidence type="ECO:0000256" key="1">
    <source>
        <dbReference type="ARBA" id="ARBA00001561"/>
    </source>
</evidence>
<proteinExistence type="predicted"/>
<evidence type="ECO:0000256" key="4">
    <source>
        <dbReference type="ARBA" id="ARBA00023316"/>
    </source>
</evidence>
<dbReference type="EC" id="3.5.1.28" evidence="2"/>
<dbReference type="GO" id="GO:0009254">
    <property type="term" value="P:peptidoglycan turnover"/>
    <property type="evidence" value="ECO:0007669"/>
    <property type="project" value="TreeGrafter"/>
</dbReference>
<name>A0A2S0NB80_9HYPH</name>
<dbReference type="SUPFAM" id="SSF55846">
    <property type="entry name" value="N-acetylmuramoyl-L-alanine amidase-like"/>
    <property type="match status" value="1"/>
</dbReference>
<evidence type="ECO:0000259" key="5">
    <source>
        <dbReference type="SMART" id="SM00644"/>
    </source>
</evidence>
<keyword evidence="4" id="KW-0961">Cell wall biogenesis/degradation</keyword>
<comment type="catalytic activity">
    <reaction evidence="1">
        <text>Hydrolyzes the link between N-acetylmuramoyl residues and L-amino acid residues in certain cell-wall glycopeptides.</text>
        <dbReference type="EC" id="3.5.1.28"/>
    </reaction>
</comment>
<dbReference type="GO" id="GO:0071555">
    <property type="term" value="P:cell wall organization"/>
    <property type="evidence" value="ECO:0007669"/>
    <property type="project" value="UniProtKB-KW"/>
</dbReference>
<dbReference type="CDD" id="cd06583">
    <property type="entry name" value="PGRP"/>
    <property type="match status" value="1"/>
</dbReference>
<sequence>MVAGPGFARVSMSFSVLNHRLCLDGRPVGFRQSPHGGRAMTPRHLILHYTAGLTARSAIGWFLDPRAKASAHLVLDRQGEVTQMMAFDRTCWHCGQSSWQGVSGLNSQSIGIEMVNAGRLAKGAGGRWRTWTGEAVPDGEVVVARHRHEGADAGWHAYPAAQVAAAIAIGRALRAAYGFASVLGHEDIAPRRKVDPGPAFPLAEVAAQILERG</sequence>
<evidence type="ECO:0000256" key="3">
    <source>
        <dbReference type="ARBA" id="ARBA00022801"/>
    </source>
</evidence>
<evidence type="ECO:0000313" key="7">
    <source>
        <dbReference type="Proteomes" id="UP000237889"/>
    </source>
</evidence>
<dbReference type="SMART" id="SM00644">
    <property type="entry name" value="Ami_2"/>
    <property type="match status" value="1"/>
</dbReference>
<evidence type="ECO:0000313" key="6">
    <source>
        <dbReference type="EMBL" id="AVO45412.1"/>
    </source>
</evidence>
<dbReference type="InterPro" id="IPR002502">
    <property type="entry name" value="Amidase_domain"/>
</dbReference>
<dbReference type="InterPro" id="IPR051206">
    <property type="entry name" value="NAMLAA_amidase_2"/>
</dbReference>
<organism evidence="6 7">
    <name type="scientific">Phreatobacter cathodiphilus</name>
    <dbReference type="NCBI Taxonomy" id="1868589"/>
    <lineage>
        <taxon>Bacteria</taxon>
        <taxon>Pseudomonadati</taxon>
        <taxon>Pseudomonadota</taxon>
        <taxon>Alphaproteobacteria</taxon>
        <taxon>Hyphomicrobiales</taxon>
        <taxon>Phreatobacteraceae</taxon>
        <taxon>Phreatobacter</taxon>
    </lineage>
</organism>
<reference evidence="6 7" key="1">
    <citation type="submission" date="2018-03" db="EMBL/GenBank/DDBJ databases">
        <title>Genome sequencing of Phreatobacter sp.</title>
        <authorList>
            <person name="Kim S.-J."/>
            <person name="Heo J."/>
            <person name="Kwon S.-W."/>
        </authorList>
    </citation>
    <scope>NUCLEOTIDE SEQUENCE [LARGE SCALE GENOMIC DNA]</scope>
    <source>
        <strain evidence="6 7">S-12</strain>
    </source>
</reference>
<dbReference type="PANTHER" id="PTHR30417">
    <property type="entry name" value="N-ACETYLMURAMOYL-L-ALANINE AMIDASE AMID"/>
    <property type="match status" value="1"/>
</dbReference>